<dbReference type="InterPro" id="IPR001492">
    <property type="entry name" value="Flagellin"/>
</dbReference>
<evidence type="ECO:0000256" key="3">
    <source>
        <dbReference type="ARBA" id="ARBA00023143"/>
    </source>
</evidence>
<proteinExistence type="inferred from homology"/>
<dbReference type="Gene3D" id="1.20.1330.10">
    <property type="entry name" value="f41 fragment of flagellin, N-terminal domain"/>
    <property type="match status" value="1"/>
</dbReference>
<evidence type="ECO:0000256" key="2">
    <source>
        <dbReference type="ARBA" id="ARBA00005709"/>
    </source>
</evidence>
<dbReference type="PATRIC" id="fig|1196324.3.peg.349"/>
<dbReference type="PANTHER" id="PTHR42792:SF1">
    <property type="entry name" value="FLAGELLAR HOOK-ASSOCIATED PROTEIN 3"/>
    <property type="match status" value="1"/>
</dbReference>
<dbReference type="InterPro" id="IPR013384">
    <property type="entry name" value="Flagell_FlgL"/>
</dbReference>
<dbReference type="NCBIfam" id="TIGR02550">
    <property type="entry name" value="flagell_flgL"/>
    <property type="match status" value="1"/>
</dbReference>
<keyword evidence="3" id="KW-0975">Bacterial flagellum</keyword>
<evidence type="ECO:0000256" key="1">
    <source>
        <dbReference type="ARBA" id="ARBA00004365"/>
    </source>
</evidence>
<dbReference type="GO" id="GO:0071973">
    <property type="term" value="P:bacterial-type flagellum-dependent cell motility"/>
    <property type="evidence" value="ECO:0007669"/>
    <property type="project" value="InterPro"/>
</dbReference>
<dbReference type="EMBL" id="AKKV01000019">
    <property type="protein sequence ID" value="EIT86941.1"/>
    <property type="molecule type" value="Genomic_DNA"/>
</dbReference>
<dbReference type="RefSeq" id="WP_007200453.1">
    <property type="nucleotide sequence ID" value="NZ_AKKV01000019.1"/>
</dbReference>
<dbReference type="GO" id="GO:0009424">
    <property type="term" value="C:bacterial-type flagellum hook"/>
    <property type="evidence" value="ECO:0007669"/>
    <property type="project" value="InterPro"/>
</dbReference>
<dbReference type="PANTHER" id="PTHR42792">
    <property type="entry name" value="FLAGELLIN"/>
    <property type="match status" value="1"/>
</dbReference>
<evidence type="ECO:0000259" key="5">
    <source>
        <dbReference type="Pfam" id="PF00700"/>
    </source>
</evidence>
<dbReference type="Pfam" id="PF00700">
    <property type="entry name" value="Flagellin_C"/>
    <property type="match status" value="1"/>
</dbReference>
<gene>
    <name evidence="6" type="primary">flgL</name>
    <name evidence="6" type="ORF">A374_01759</name>
</gene>
<dbReference type="eggNOG" id="COG1344">
    <property type="taxonomic scope" value="Bacteria"/>
</dbReference>
<reference evidence="6 7" key="1">
    <citation type="journal article" date="2012" name="J. Bacteriol.">
        <title>Genome of Bacillus macauensis ZFHKF-1, a Long-Chain-Forming Bacterium.</title>
        <authorList>
            <person name="Cai L."/>
            <person name="Zhang T."/>
        </authorList>
    </citation>
    <scope>NUCLEOTIDE SEQUENCE [LARGE SCALE GENOMIC DNA]</scope>
    <source>
        <strain evidence="6 7">ZFHKF-1</strain>
    </source>
</reference>
<dbReference type="SUPFAM" id="SSF64518">
    <property type="entry name" value="Phase 1 flagellin"/>
    <property type="match status" value="1"/>
</dbReference>
<evidence type="ECO:0000313" key="6">
    <source>
        <dbReference type="EMBL" id="EIT86941.1"/>
    </source>
</evidence>
<dbReference type="STRING" id="1196324.A374_01759"/>
<evidence type="ECO:0000313" key="7">
    <source>
        <dbReference type="Proteomes" id="UP000004080"/>
    </source>
</evidence>
<comment type="caution">
    <text evidence="6">The sequence shown here is derived from an EMBL/GenBank/DDBJ whole genome shotgun (WGS) entry which is preliminary data.</text>
</comment>
<dbReference type="OrthoDB" id="9758307at2"/>
<keyword evidence="6" id="KW-0282">Flagellum</keyword>
<dbReference type="AlphaFoldDB" id="I8J560"/>
<comment type="similarity">
    <text evidence="2">Belongs to the bacterial flagellin family.</text>
</comment>
<feature type="domain" description="Flagellin N-terminal" evidence="4">
    <location>
        <begin position="7"/>
        <end position="140"/>
    </location>
</feature>
<keyword evidence="7" id="KW-1185">Reference proteome</keyword>
<feature type="domain" description="Flagellin C-terminal" evidence="5">
    <location>
        <begin position="207"/>
        <end position="289"/>
    </location>
</feature>
<organism evidence="6 7">
    <name type="scientific">Fictibacillus macauensis ZFHKF-1</name>
    <dbReference type="NCBI Taxonomy" id="1196324"/>
    <lineage>
        <taxon>Bacteria</taxon>
        <taxon>Bacillati</taxon>
        <taxon>Bacillota</taxon>
        <taxon>Bacilli</taxon>
        <taxon>Bacillales</taxon>
        <taxon>Fictibacillaceae</taxon>
        <taxon>Fictibacillus</taxon>
    </lineage>
</organism>
<name>I8J560_9BACL</name>
<dbReference type="GO" id="GO:0005198">
    <property type="term" value="F:structural molecule activity"/>
    <property type="evidence" value="ECO:0007669"/>
    <property type="project" value="InterPro"/>
</dbReference>
<sequence>MRVTQGMLTSHMLRNLRESYDRMDRTQQQLMTGKKINRPSDDPVIAMKGMDHRTQLGEVEQYKRNLSEAINWSESTDNALEKATSVLQRVRELTVQASNGTYEGSQREAIAKEIYQLREHLASIANTQLGDQYMFNGTKTDVAPVDLKANKYPSATSELFIELSKGVTMNINVQGQTVFPESLFKDLEALDSELRGAGTTPINAFLTKLDQHLQSVVTARSDLGARQNRLELIENRVDEQEVVVNRILSNTEDADIERVITDLKMQESIQRAALSVGSRIIQPSLLDFLR</sequence>
<keyword evidence="6" id="KW-0969">Cilium</keyword>
<evidence type="ECO:0000259" key="4">
    <source>
        <dbReference type="Pfam" id="PF00669"/>
    </source>
</evidence>
<keyword evidence="6" id="KW-0966">Cell projection</keyword>
<accession>I8J560</accession>
<protein>
    <submittedName>
        <fullName evidence="6">Flagellar hook-associated protein FlgL</fullName>
    </submittedName>
</protein>
<dbReference type="InterPro" id="IPR046358">
    <property type="entry name" value="Flagellin_C"/>
</dbReference>
<dbReference type="Proteomes" id="UP000004080">
    <property type="component" value="Unassembled WGS sequence"/>
</dbReference>
<dbReference type="Pfam" id="PF00669">
    <property type="entry name" value="Flagellin_N"/>
    <property type="match status" value="1"/>
</dbReference>
<comment type="subcellular location">
    <subcellularLocation>
        <location evidence="1">Bacterial flagellum</location>
    </subcellularLocation>
</comment>
<dbReference type="InterPro" id="IPR001029">
    <property type="entry name" value="Flagellin_N"/>
</dbReference>